<organism evidence="1 2">
    <name type="scientific">Sphingorhabdus arenilitoris</name>
    <dbReference type="NCBI Taxonomy" id="1490041"/>
    <lineage>
        <taxon>Bacteria</taxon>
        <taxon>Pseudomonadati</taxon>
        <taxon>Pseudomonadota</taxon>
        <taxon>Alphaproteobacteria</taxon>
        <taxon>Sphingomonadales</taxon>
        <taxon>Sphingomonadaceae</taxon>
        <taxon>Sphingorhabdus</taxon>
    </lineage>
</organism>
<dbReference type="Gene3D" id="3.40.630.30">
    <property type="match status" value="1"/>
</dbReference>
<comment type="caution">
    <text evidence="1">The sequence shown here is derived from an EMBL/GenBank/DDBJ whole genome shotgun (WGS) entry which is preliminary data.</text>
</comment>
<evidence type="ECO:0000313" key="1">
    <source>
        <dbReference type="EMBL" id="MFC4293221.1"/>
    </source>
</evidence>
<dbReference type="EMBL" id="JBHSDH010000013">
    <property type="protein sequence ID" value="MFC4293221.1"/>
    <property type="molecule type" value="Genomic_DNA"/>
</dbReference>
<protein>
    <recommendedName>
        <fullName evidence="3">GNAT family N-acetyltransferase</fullName>
    </recommendedName>
</protein>
<dbReference type="Proteomes" id="UP001595887">
    <property type="component" value="Unassembled WGS sequence"/>
</dbReference>
<dbReference type="RefSeq" id="WP_381424568.1">
    <property type="nucleotide sequence ID" value="NZ_JBHSDH010000013.1"/>
</dbReference>
<sequence>MSDFETVSSGDAEAKFYRRSPAWQDTKTAAVGGIKFGSSQAGSALLEQICIAAKAEGFEALLGPLDGDTWHSYRLVFDSDGSPPFMMEPVSGAHDLTAFTAAGFAPVSHYMSAKARLTDTLGDTPVPVPTGIHIEAWDGQDGEKLIRYLFEMSTGSFAQNLFFTPIDFESFLGIYTPLLPFINKDHVLFARDTAGDIQGFLFGTPNYLAQGDEKSCILKTYASAIPGIGHLLADSYHRRAIDMGFTHVIHALMHEDNKSRWASEKHRAHIFRRYALMGRKL</sequence>
<gene>
    <name evidence="1" type="ORF">ACFOWX_12420</name>
</gene>
<reference evidence="2" key="1">
    <citation type="journal article" date="2019" name="Int. J. Syst. Evol. Microbiol.">
        <title>The Global Catalogue of Microorganisms (GCM) 10K type strain sequencing project: providing services to taxonomists for standard genome sequencing and annotation.</title>
        <authorList>
            <consortium name="The Broad Institute Genomics Platform"/>
            <consortium name="The Broad Institute Genome Sequencing Center for Infectious Disease"/>
            <person name="Wu L."/>
            <person name="Ma J."/>
        </authorList>
    </citation>
    <scope>NUCLEOTIDE SEQUENCE [LARGE SCALE GENOMIC DNA]</scope>
    <source>
        <strain evidence="2">CECT 8531</strain>
    </source>
</reference>
<accession>A0ABV8RLS0</accession>
<evidence type="ECO:0008006" key="3">
    <source>
        <dbReference type="Google" id="ProtNLM"/>
    </source>
</evidence>
<keyword evidence="2" id="KW-1185">Reference proteome</keyword>
<proteinExistence type="predicted"/>
<name>A0ABV8RLS0_9SPHN</name>
<evidence type="ECO:0000313" key="2">
    <source>
        <dbReference type="Proteomes" id="UP001595887"/>
    </source>
</evidence>